<dbReference type="Gene3D" id="3.20.20.80">
    <property type="entry name" value="Glycosidases"/>
    <property type="match status" value="1"/>
</dbReference>
<dbReference type="EC" id="3.2.1.52" evidence="3"/>
<evidence type="ECO:0000256" key="7">
    <source>
        <dbReference type="SAM" id="MobiDB-lite"/>
    </source>
</evidence>
<dbReference type="GO" id="GO:0005975">
    <property type="term" value="P:carbohydrate metabolic process"/>
    <property type="evidence" value="ECO:0007669"/>
    <property type="project" value="InterPro"/>
</dbReference>
<evidence type="ECO:0000256" key="4">
    <source>
        <dbReference type="ARBA" id="ARBA00022801"/>
    </source>
</evidence>
<dbReference type="Gene3D" id="3.30.379.10">
    <property type="entry name" value="Chitobiase/beta-hexosaminidase domain 2-like"/>
    <property type="match status" value="1"/>
</dbReference>
<comment type="similarity">
    <text evidence="2">Belongs to the glycosyl hydrolase 20 family.</text>
</comment>
<dbReference type="AlphaFoldDB" id="A0A1C4YC73"/>
<organism evidence="10 11">
    <name type="scientific">Micromonospora viridifaciens</name>
    <dbReference type="NCBI Taxonomy" id="1881"/>
    <lineage>
        <taxon>Bacteria</taxon>
        <taxon>Bacillati</taxon>
        <taxon>Actinomycetota</taxon>
        <taxon>Actinomycetes</taxon>
        <taxon>Micromonosporales</taxon>
        <taxon>Micromonosporaceae</taxon>
        <taxon>Micromonospora</taxon>
    </lineage>
</organism>
<sequence length="514" mass="56884">MTSLIPHPAAVRRHPGTLRVTGPVPVAAGPEAEGVADWLAQVPGFTRAVVPDAPVRLALDDRLAPEAYRLTVDERGVEITGGAPAGVFYGAQTLRQLMPDGASGQTVSLPYLEVADAPRFGWRGAMLDVARHFMPKEFVLRFIDLLALHKLNVLHLHLTDDQGWRLEIPRYPRLTEIGAWRAATLIGHARQAPRRYDGVRHGGYYTQQDIREIVTYAATRFVTVVPEIEGPGHSQAAIAAYPQLGNTRRQLDVWTDWGISEHVLDISETTLGFYRDVLDEVMALFPGNYLHLGGDECPTGQWRANPAVTARLAELGLPDERALLGWHVGQLARHVTARGRRPVFWYDTDTALRVPNAIAMPWRGDGAARAAHQDGHDVVLASHEHLYLDYYQSQDRDTEPLAIGGYTPLERVYEFDADQPAGALGAQCQLWTEYMPRPQDVERMTFPRLCAFSETVWSTPPRHSYASFHGRLKSHLARLAAAGVTYRPLDAVPAPRTAPQPPLKEVATDAHSPG</sequence>
<dbReference type="GO" id="GO:0030203">
    <property type="term" value="P:glycosaminoglycan metabolic process"/>
    <property type="evidence" value="ECO:0007669"/>
    <property type="project" value="TreeGrafter"/>
</dbReference>
<evidence type="ECO:0000313" key="10">
    <source>
        <dbReference type="EMBL" id="SCF18335.1"/>
    </source>
</evidence>
<dbReference type="GO" id="GO:0016020">
    <property type="term" value="C:membrane"/>
    <property type="evidence" value="ECO:0007669"/>
    <property type="project" value="TreeGrafter"/>
</dbReference>
<dbReference type="InterPro" id="IPR015882">
    <property type="entry name" value="HEX_bac_N"/>
</dbReference>
<evidence type="ECO:0000259" key="9">
    <source>
        <dbReference type="Pfam" id="PF02838"/>
    </source>
</evidence>
<proteinExistence type="inferred from homology"/>
<dbReference type="Pfam" id="PF00728">
    <property type="entry name" value="Glyco_hydro_20"/>
    <property type="match status" value="1"/>
</dbReference>
<dbReference type="Proteomes" id="UP000198242">
    <property type="component" value="Chromosome I"/>
</dbReference>
<feature type="domain" description="Glycoside hydrolase family 20 catalytic" evidence="8">
    <location>
        <begin position="120"/>
        <end position="459"/>
    </location>
</feature>
<evidence type="ECO:0000256" key="5">
    <source>
        <dbReference type="ARBA" id="ARBA00023295"/>
    </source>
</evidence>
<dbReference type="PANTHER" id="PTHR22600:SF57">
    <property type="entry name" value="BETA-N-ACETYLHEXOSAMINIDASE"/>
    <property type="match status" value="1"/>
</dbReference>
<evidence type="ECO:0000256" key="3">
    <source>
        <dbReference type="ARBA" id="ARBA00012663"/>
    </source>
</evidence>
<gene>
    <name evidence="10" type="ORF">GA0074695_4097</name>
</gene>
<dbReference type="InterPro" id="IPR029018">
    <property type="entry name" value="Hex-like_dom2"/>
</dbReference>
<feature type="region of interest" description="Disordered" evidence="7">
    <location>
        <begin position="491"/>
        <end position="514"/>
    </location>
</feature>
<reference evidence="11" key="1">
    <citation type="submission" date="2016-06" db="EMBL/GenBank/DDBJ databases">
        <authorList>
            <person name="Varghese N."/>
            <person name="Submissions Spin"/>
        </authorList>
    </citation>
    <scope>NUCLEOTIDE SEQUENCE [LARGE SCALE GENOMIC DNA]</scope>
    <source>
        <strain evidence="11">DSM 43909</strain>
    </source>
</reference>
<dbReference type="InterPro" id="IPR015883">
    <property type="entry name" value="Glyco_hydro_20_cat"/>
</dbReference>
<dbReference type="InterPro" id="IPR025705">
    <property type="entry name" value="Beta_hexosaminidase_sua/sub"/>
</dbReference>
<evidence type="ECO:0000256" key="1">
    <source>
        <dbReference type="ARBA" id="ARBA00001231"/>
    </source>
</evidence>
<feature type="domain" description="Beta-hexosaminidase bacterial type N-terminal" evidence="9">
    <location>
        <begin position="2"/>
        <end position="117"/>
    </location>
</feature>
<comment type="catalytic activity">
    <reaction evidence="1">
        <text>Hydrolysis of terminal non-reducing N-acetyl-D-hexosamine residues in N-acetyl-beta-D-hexosaminides.</text>
        <dbReference type="EC" id="3.2.1.52"/>
    </reaction>
</comment>
<dbReference type="OrthoDB" id="9763537at2"/>
<feature type="active site" description="Proton donor" evidence="6">
    <location>
        <position position="296"/>
    </location>
</feature>
<dbReference type="GO" id="GO:0004563">
    <property type="term" value="F:beta-N-acetylhexosaminidase activity"/>
    <property type="evidence" value="ECO:0007669"/>
    <property type="project" value="UniProtKB-EC"/>
</dbReference>
<keyword evidence="11" id="KW-1185">Reference proteome</keyword>
<dbReference type="Pfam" id="PF02838">
    <property type="entry name" value="Glyco_hydro_20b"/>
    <property type="match status" value="1"/>
</dbReference>
<keyword evidence="5" id="KW-0326">Glycosidase</keyword>
<dbReference type="CDD" id="cd06563">
    <property type="entry name" value="GH20_chitobiase-like"/>
    <property type="match status" value="1"/>
</dbReference>
<evidence type="ECO:0000313" key="11">
    <source>
        <dbReference type="Proteomes" id="UP000198242"/>
    </source>
</evidence>
<dbReference type="PRINTS" id="PR00738">
    <property type="entry name" value="GLHYDRLASE20"/>
</dbReference>
<protein>
    <recommendedName>
        <fullName evidence="3">beta-N-acetylhexosaminidase</fullName>
        <ecNumber evidence="3">3.2.1.52</ecNumber>
    </recommendedName>
</protein>
<dbReference type="EMBL" id="LT607411">
    <property type="protein sequence ID" value="SCF18335.1"/>
    <property type="molecule type" value="Genomic_DNA"/>
</dbReference>
<dbReference type="InterPro" id="IPR017853">
    <property type="entry name" value="GH"/>
</dbReference>
<dbReference type="SUPFAM" id="SSF55545">
    <property type="entry name" value="beta-N-acetylhexosaminidase-like domain"/>
    <property type="match status" value="1"/>
</dbReference>
<evidence type="ECO:0000259" key="8">
    <source>
        <dbReference type="Pfam" id="PF00728"/>
    </source>
</evidence>
<accession>A0A1C4YC73</accession>
<keyword evidence="4" id="KW-0378">Hydrolase</keyword>
<dbReference type="SUPFAM" id="SSF51445">
    <property type="entry name" value="(Trans)glycosidases"/>
    <property type="match status" value="1"/>
</dbReference>
<dbReference type="PIRSF" id="PIRSF001093">
    <property type="entry name" value="B-hxosamndse_ab_euk"/>
    <property type="match status" value="1"/>
</dbReference>
<dbReference type="RefSeq" id="WP_089007678.1">
    <property type="nucleotide sequence ID" value="NZ_LT607411.1"/>
</dbReference>
<evidence type="ECO:0000256" key="2">
    <source>
        <dbReference type="ARBA" id="ARBA00006285"/>
    </source>
</evidence>
<dbReference type="PANTHER" id="PTHR22600">
    <property type="entry name" value="BETA-HEXOSAMINIDASE"/>
    <property type="match status" value="1"/>
</dbReference>
<name>A0A1C4YC73_MICVI</name>
<evidence type="ECO:0000256" key="6">
    <source>
        <dbReference type="PIRSR" id="PIRSR625705-1"/>
    </source>
</evidence>